<dbReference type="Proteomes" id="UP000265663">
    <property type="component" value="Unassembled WGS sequence"/>
</dbReference>
<dbReference type="InterPro" id="IPR012942">
    <property type="entry name" value="SRR1-like"/>
</dbReference>
<dbReference type="PANTHER" id="PTHR42080:SF1">
    <property type="entry name" value="SRR1-LIKE DOMAIN-CONTAINING PROTEIN"/>
    <property type="match status" value="1"/>
</dbReference>
<protein>
    <submittedName>
        <fullName evidence="2">Sensitivity To Red Light Reduced-like SRR1</fullName>
    </submittedName>
</protein>
<dbReference type="AlphaFoldDB" id="A0A3M7LZC6"/>
<evidence type="ECO:0000313" key="2">
    <source>
        <dbReference type="EMBL" id="RMZ67532.1"/>
    </source>
</evidence>
<name>A0A3M7LZC6_9PLEO</name>
<sequence>MSATSPQQQQQQQQQEKPLLRCPLAQLRKERAEKMTLSFGPHVFENVAAFEASMNNAPIFTRSLVERAANEAEMMRNGKDIIEIPHICGGGVKKIRPTGADAIKWSWLTTFAIAECKGKAPGYVIKSDYTYFECSDVETLKGPVETLASNDRSLHVWKQIRAMPIPPALDGVKGFEAMVLQSKIWQSLKKRLDELPMRIENVVCIALGGLLSEKELQLRTTTQHLLACFTSRHLSQRHAEASGDALTIPILARDPAYTFEDVRLLSHLEPPITVVSEPYQYLTMTPSTLIIAINPPVFVPYLEMAADLCFPSGPAAMLSYEILDHPWQKDGMATALDPWTPRVGRMLEGMNSVWMGGEQGAENQVDKGYGNELHWYVRKE</sequence>
<dbReference type="EMBL" id="KE747810">
    <property type="protein sequence ID" value="RMZ67532.1"/>
    <property type="molecule type" value="Genomic_DNA"/>
</dbReference>
<evidence type="ECO:0000313" key="3">
    <source>
        <dbReference type="Proteomes" id="UP000265663"/>
    </source>
</evidence>
<accession>A0A3M7LZC6</accession>
<organism evidence="2 3">
    <name type="scientific">Pyrenophora seminiperda CCB06</name>
    <dbReference type="NCBI Taxonomy" id="1302712"/>
    <lineage>
        <taxon>Eukaryota</taxon>
        <taxon>Fungi</taxon>
        <taxon>Dikarya</taxon>
        <taxon>Ascomycota</taxon>
        <taxon>Pezizomycotina</taxon>
        <taxon>Dothideomycetes</taxon>
        <taxon>Pleosporomycetidae</taxon>
        <taxon>Pleosporales</taxon>
        <taxon>Pleosporineae</taxon>
        <taxon>Pleosporaceae</taxon>
        <taxon>Pyrenophora</taxon>
    </lineage>
</organism>
<keyword evidence="3" id="KW-1185">Reference proteome</keyword>
<proteinExistence type="predicted"/>
<reference evidence="2 3" key="1">
    <citation type="journal article" date="2014" name="PLoS ONE">
        <title>De novo Genome Assembly of the Fungal Plant Pathogen Pyrenophora semeniperda.</title>
        <authorList>
            <person name="Soliai M.M."/>
            <person name="Meyer S.E."/>
            <person name="Udall J.A."/>
            <person name="Elzinga D.E."/>
            <person name="Hermansen R.A."/>
            <person name="Bodily P.M."/>
            <person name="Hart A.A."/>
            <person name="Coleman C.E."/>
        </authorList>
    </citation>
    <scope>NUCLEOTIDE SEQUENCE [LARGE SCALE GENOMIC DNA]</scope>
    <source>
        <strain evidence="2 3">CCB06</strain>
        <tissue evidence="2">Mycelium</tissue>
    </source>
</reference>
<feature type="domain" description="SRR1-like" evidence="1">
    <location>
        <begin position="190"/>
        <end position="296"/>
    </location>
</feature>
<gene>
    <name evidence="2" type="ORF">GMOD_00001468</name>
</gene>
<dbReference type="PANTHER" id="PTHR42080">
    <property type="entry name" value="SRR1 DOMAIN-CONTAINING PROTEIN"/>
    <property type="match status" value="1"/>
</dbReference>
<dbReference type="Pfam" id="PF07985">
    <property type="entry name" value="SRR1"/>
    <property type="match status" value="1"/>
</dbReference>
<dbReference type="OrthoDB" id="3684667at2759"/>
<evidence type="ECO:0000259" key="1">
    <source>
        <dbReference type="Pfam" id="PF07985"/>
    </source>
</evidence>